<comment type="function">
    <text evidence="1">Might have a role analogous to that of eukaryotic histone proteins.</text>
</comment>
<dbReference type="GO" id="GO:0030527">
    <property type="term" value="F:structural constituent of chromatin"/>
    <property type="evidence" value="ECO:0007669"/>
    <property type="project" value="InterPro"/>
</dbReference>
<evidence type="ECO:0000256" key="1">
    <source>
        <dbReference type="ARBA" id="ARBA00002333"/>
    </source>
</evidence>
<dbReference type="GO" id="GO:0003677">
    <property type="term" value="F:DNA binding"/>
    <property type="evidence" value="ECO:0007669"/>
    <property type="project" value="InterPro"/>
</dbReference>
<dbReference type="Pfam" id="PF07432">
    <property type="entry name" value="Hc1"/>
    <property type="match status" value="1"/>
</dbReference>
<evidence type="ECO:0000256" key="2">
    <source>
        <dbReference type="ARBA" id="ARBA00008424"/>
    </source>
</evidence>
<evidence type="ECO:0008006" key="4">
    <source>
        <dbReference type="Google" id="ProtNLM"/>
    </source>
</evidence>
<name>A0A212JDZ7_9BACT</name>
<accession>A0A212JDZ7</accession>
<dbReference type="InterPro" id="IPR010886">
    <property type="entry name" value="Hc1"/>
</dbReference>
<reference evidence="3" key="1">
    <citation type="submission" date="2016-04" db="EMBL/GenBank/DDBJ databases">
        <authorList>
            <person name="Evans L.H."/>
            <person name="Alamgir A."/>
            <person name="Owens N."/>
            <person name="Weber N.D."/>
            <person name="Virtaneva K."/>
            <person name="Barbian K."/>
            <person name="Babar A."/>
            <person name="Rosenke K."/>
        </authorList>
    </citation>
    <scope>NUCLEOTIDE SEQUENCE</scope>
    <source>
        <strain evidence="3">86-1</strain>
    </source>
</reference>
<organism evidence="3">
    <name type="scientific">uncultured Dysgonomonas sp</name>
    <dbReference type="NCBI Taxonomy" id="206096"/>
    <lineage>
        <taxon>Bacteria</taxon>
        <taxon>Pseudomonadati</taxon>
        <taxon>Bacteroidota</taxon>
        <taxon>Bacteroidia</taxon>
        <taxon>Bacteroidales</taxon>
        <taxon>Dysgonomonadaceae</taxon>
        <taxon>Dysgonomonas</taxon>
        <taxon>environmental samples</taxon>
    </lineage>
</organism>
<sequence>MKNLVEKLHKDFADFAKDAAAQVESGNKAAGQRARKVSLEIEKALKEFRKKSIEATK</sequence>
<proteinExistence type="inferred from homology"/>
<dbReference type="EMBL" id="FLUM01000001">
    <property type="protein sequence ID" value="SBV97651.1"/>
    <property type="molecule type" value="Genomic_DNA"/>
</dbReference>
<gene>
    <name evidence="3" type="ORF">KL86DYS1_11966</name>
</gene>
<dbReference type="RefSeq" id="WP_006799072.1">
    <property type="nucleotide sequence ID" value="NZ_LT599032.1"/>
</dbReference>
<evidence type="ECO:0000313" key="3">
    <source>
        <dbReference type="EMBL" id="SBV97651.1"/>
    </source>
</evidence>
<protein>
    <recommendedName>
        <fullName evidence="4">Histone H1-like protein Hc1</fullName>
    </recommendedName>
</protein>
<comment type="similarity">
    <text evidence="2">Belongs to the histone H1/H5 family. HCT subfamily.</text>
</comment>
<dbReference type="AlphaFoldDB" id="A0A212JDZ7"/>